<evidence type="ECO:0000313" key="3">
    <source>
        <dbReference type="EMBL" id="MCI2260089.1"/>
    </source>
</evidence>
<name>A0AAU8IAH6_9XANT</name>
<dbReference type="InterPro" id="IPR029058">
    <property type="entry name" value="AB_hydrolase_fold"/>
</dbReference>
<protein>
    <submittedName>
        <fullName evidence="4">Lipase family protein</fullName>
        <ecNumber evidence="4">3.1.1.-</ecNumber>
    </submittedName>
</protein>
<accession>A0AAU8IAH6</accession>
<dbReference type="KEGG" id="xin:Q7W82_09230"/>
<keyword evidence="4" id="KW-0378">Hydrolase</keyword>
<feature type="domain" description="Fungal lipase-type" evidence="2">
    <location>
        <begin position="77"/>
        <end position="219"/>
    </location>
</feature>
<dbReference type="Gene3D" id="3.40.50.1820">
    <property type="entry name" value="alpha/beta hydrolase"/>
    <property type="match status" value="1"/>
</dbReference>
<dbReference type="Proteomes" id="UP001430647">
    <property type="component" value="Unassembled WGS sequence"/>
</dbReference>
<dbReference type="GO" id="GO:0006629">
    <property type="term" value="P:lipid metabolic process"/>
    <property type="evidence" value="ECO:0007669"/>
    <property type="project" value="InterPro"/>
</dbReference>
<reference evidence="3" key="2">
    <citation type="submission" date="2022-01" db="EMBL/GenBank/DDBJ databases">
        <authorList>
            <person name="Rana R."/>
            <person name="Patil P.B."/>
        </authorList>
    </citation>
    <scope>NUCLEOTIDE SEQUENCE</scope>
    <source>
        <strain evidence="3">PPL560</strain>
    </source>
</reference>
<dbReference type="CDD" id="cd00519">
    <property type="entry name" value="Lipase_3"/>
    <property type="match status" value="1"/>
</dbReference>
<evidence type="ECO:0000313" key="5">
    <source>
        <dbReference type="Proteomes" id="UP001430647"/>
    </source>
</evidence>
<gene>
    <name evidence="3" type="ORF">L3V74_00940</name>
    <name evidence="4" type="ORF">Q7W82_09230</name>
</gene>
<evidence type="ECO:0000259" key="2">
    <source>
        <dbReference type="Pfam" id="PF01764"/>
    </source>
</evidence>
<dbReference type="PANTHER" id="PTHR45856">
    <property type="entry name" value="ALPHA/BETA-HYDROLASES SUPERFAMILY PROTEIN"/>
    <property type="match status" value="1"/>
</dbReference>
<dbReference type="InterPro" id="IPR051218">
    <property type="entry name" value="Sec_MonoDiacylglyc_Lipase"/>
</dbReference>
<keyword evidence="1" id="KW-0732">Signal</keyword>
<dbReference type="RefSeq" id="WP_242156582.1">
    <property type="nucleotide sequence ID" value="NZ_CP131914.1"/>
</dbReference>
<dbReference type="SUPFAM" id="SSF53474">
    <property type="entry name" value="alpha/beta-Hydrolases"/>
    <property type="match status" value="1"/>
</dbReference>
<dbReference type="InterPro" id="IPR002921">
    <property type="entry name" value="Fungal_lipase-type"/>
</dbReference>
<evidence type="ECO:0000313" key="4">
    <source>
        <dbReference type="EMBL" id="XCI82305.1"/>
    </source>
</evidence>
<dbReference type="EC" id="3.1.1.-" evidence="4"/>
<proteinExistence type="predicted"/>
<evidence type="ECO:0000256" key="1">
    <source>
        <dbReference type="SAM" id="SignalP"/>
    </source>
</evidence>
<dbReference type="GO" id="GO:0016787">
    <property type="term" value="F:hydrolase activity"/>
    <property type="evidence" value="ECO:0007669"/>
    <property type="project" value="UniProtKB-KW"/>
</dbReference>
<organism evidence="4">
    <name type="scientific">Xanthomonas indica</name>
    <dbReference type="NCBI Taxonomy" id="2912242"/>
    <lineage>
        <taxon>Bacteria</taxon>
        <taxon>Pseudomonadati</taxon>
        <taxon>Pseudomonadota</taxon>
        <taxon>Gammaproteobacteria</taxon>
        <taxon>Lysobacterales</taxon>
        <taxon>Lysobacteraceae</taxon>
        <taxon>Xanthomonas</taxon>
    </lineage>
</organism>
<reference evidence="4" key="3">
    <citation type="submission" date="2023-08" db="EMBL/GenBank/DDBJ databases">
        <title>Complete genome sequence of Xanthomonas indica.</title>
        <authorList>
            <person name="Patil P.B."/>
            <person name="Rana R."/>
        </authorList>
    </citation>
    <scope>NUCLEOTIDE SEQUENCE</scope>
    <source>
        <strain evidence="4">PPL560</strain>
    </source>
</reference>
<keyword evidence="5" id="KW-1185">Reference proteome</keyword>
<reference evidence="3 5" key="1">
    <citation type="journal article" date="2022" name="Curr. Microbiol.">
        <title>Xanthomonas indica sp. nov., a Novel Member of Non-Pathogenic Xanthomonas Community from Healthy Rice Seeds.</title>
        <authorList>
            <person name="Rana R."/>
            <person name="Madhavan V.N."/>
            <person name="Saroha T."/>
            <person name="Bansal K."/>
            <person name="Kaur A."/>
            <person name="Sonti R.V."/>
            <person name="Patel H.K."/>
            <person name="Patil P.B."/>
        </authorList>
    </citation>
    <scope>NUCLEOTIDE SEQUENCE [LARGE SCALE GENOMIC DNA]</scope>
    <source>
        <strain evidence="3 5">PPL560</strain>
    </source>
</reference>
<dbReference type="AlphaFoldDB" id="A0AAU8IAH6"/>
<feature type="signal peptide" evidence="1">
    <location>
        <begin position="1"/>
        <end position="28"/>
    </location>
</feature>
<sequence length="326" mass="35010">MSAIPATQPLLPPQLTLAMAAASIAAYAAYEGKPVVAPSDYRLVARWSGWDGDPLGGSEELFGLLFRSTVAAGTYLFAFRGTDSDLDIYEDLDFSTTAFVPTAGTATPVPQVSAGFYGIYDARGGAMRASMRAQLFALLEHFAPTQVYVTGHSLGGALSQLFSLDLALSRPALPSRNINFCSPMVGDASWEQVYAAHIAAADSTRCYNYWDYVPSLPPSTFGYAPVGQAFRTAYEVNGAWFPHLLPRHSIANMQVVLQHALWQTPQAWSGTFADQTDPQRLMCSQLPPTTAHPPWADMALTARAAEQALGFPETAPVPPAPPMATT</sequence>
<feature type="chain" id="PRO_5043761990" evidence="1">
    <location>
        <begin position="29"/>
        <end position="326"/>
    </location>
</feature>
<dbReference type="PANTHER" id="PTHR45856:SF24">
    <property type="entry name" value="FUNGAL LIPASE-LIKE DOMAIN-CONTAINING PROTEIN"/>
    <property type="match status" value="1"/>
</dbReference>
<dbReference type="EMBL" id="CP131914">
    <property type="protein sequence ID" value="XCI82305.1"/>
    <property type="molecule type" value="Genomic_DNA"/>
</dbReference>
<dbReference type="EMBL" id="JAKJPQ010000001">
    <property type="protein sequence ID" value="MCI2260089.1"/>
    <property type="molecule type" value="Genomic_DNA"/>
</dbReference>
<dbReference type="Pfam" id="PF01764">
    <property type="entry name" value="Lipase_3"/>
    <property type="match status" value="1"/>
</dbReference>